<feature type="domain" description="DUF1254" evidence="3">
    <location>
        <begin position="62"/>
        <end position="117"/>
    </location>
</feature>
<evidence type="ECO:0000313" key="5">
    <source>
        <dbReference type="Proteomes" id="UP000318717"/>
    </source>
</evidence>
<keyword evidence="5" id="KW-1185">Reference proteome</keyword>
<organism evidence="4 5">
    <name type="scientific">Vibrio inusitatus NBRC 102082</name>
    <dbReference type="NCBI Taxonomy" id="1219070"/>
    <lineage>
        <taxon>Bacteria</taxon>
        <taxon>Pseudomonadati</taxon>
        <taxon>Pseudomonadota</taxon>
        <taxon>Gammaproteobacteria</taxon>
        <taxon>Vibrionales</taxon>
        <taxon>Vibrionaceae</taxon>
        <taxon>Vibrio</taxon>
    </lineage>
</organism>
<keyword evidence="1" id="KW-0732">Signal</keyword>
<dbReference type="Pfam" id="PF06863">
    <property type="entry name" value="DUF1254"/>
    <property type="match status" value="1"/>
</dbReference>
<reference evidence="4 5" key="1">
    <citation type="submission" date="2019-06" db="EMBL/GenBank/DDBJ databases">
        <title>Whole genome shotgun sequence of Vibrio inusitatus NBRC 102082.</title>
        <authorList>
            <person name="Hosoyama A."/>
            <person name="Uohara A."/>
            <person name="Ohji S."/>
            <person name="Ichikawa N."/>
        </authorList>
    </citation>
    <scope>NUCLEOTIDE SEQUENCE [LARGE SCALE GENOMIC DNA]</scope>
    <source>
        <strain evidence="4 5">NBRC 102082</strain>
    </source>
</reference>
<comment type="caution">
    <text evidence="4">The sequence shown here is derived from an EMBL/GenBank/DDBJ whole genome shotgun (WGS) entry which is preliminary data.</text>
</comment>
<dbReference type="OrthoDB" id="547269at2"/>
<protein>
    <submittedName>
        <fullName evidence="4">Murein transglycosylase</fullName>
    </submittedName>
</protein>
<dbReference type="RefSeq" id="WP_141344699.1">
    <property type="nucleotide sequence ID" value="NZ_BJLF01000004.1"/>
</dbReference>
<gene>
    <name evidence="4" type="ORF">VIN01S_11100</name>
</gene>
<dbReference type="SUPFAM" id="SSF160935">
    <property type="entry name" value="VPA0735-like"/>
    <property type="match status" value="1"/>
</dbReference>
<sequence>MKKLALSIALGLNIVALPTLAATEVATLTEFFSDKGEVTTSENYAIHETARQYLKTQEKVGVNNFEHKRVLTPTDEQPVVRMNRDTYYSMAVINVSEGATVTLPEIPEGKYMSMEVITEDHRIQAMQYGAGTFDLSTHIGDHVYIIVRTDATFTEKEVREIQDKMSIDANATTEFTAPQVQEVAFDEIEKDLKTQMPVILKRDGAQATFGMFTDPEDESKELFTEEKYAVGAAIGWGGAQLQDNIYEVSGNFPADKCHQATFEDPENQAFWSVTVYNKQGFMFADVANVSSNTATKNADGTYTVSFGCGDDAPNNIETKNDSGMFNMAFRHYMPSQKIRDGFRVLPYVKAVK</sequence>
<dbReference type="InterPro" id="IPR010679">
    <property type="entry name" value="DUF1254"/>
</dbReference>
<accession>A0A4Y3HT93</accession>
<proteinExistence type="predicted"/>
<feature type="signal peptide" evidence="1">
    <location>
        <begin position="1"/>
        <end position="21"/>
    </location>
</feature>
<name>A0A4Y3HT93_9VIBR</name>
<dbReference type="PANTHER" id="PTHR36509">
    <property type="entry name" value="BLL3101 PROTEIN"/>
    <property type="match status" value="1"/>
</dbReference>
<evidence type="ECO:0000259" key="2">
    <source>
        <dbReference type="Pfam" id="PF06742"/>
    </source>
</evidence>
<feature type="domain" description="DUF1214" evidence="2">
    <location>
        <begin position="261"/>
        <end position="336"/>
    </location>
</feature>
<dbReference type="AlphaFoldDB" id="A0A4Y3HT93"/>
<dbReference type="InterPro" id="IPR010621">
    <property type="entry name" value="DUF1214"/>
</dbReference>
<dbReference type="Pfam" id="PF06742">
    <property type="entry name" value="DUF1214"/>
    <property type="match status" value="1"/>
</dbReference>
<dbReference type="EMBL" id="BJLF01000004">
    <property type="protein sequence ID" value="GEA50306.1"/>
    <property type="molecule type" value="Genomic_DNA"/>
</dbReference>
<evidence type="ECO:0000256" key="1">
    <source>
        <dbReference type="SAM" id="SignalP"/>
    </source>
</evidence>
<evidence type="ECO:0000259" key="3">
    <source>
        <dbReference type="Pfam" id="PF06863"/>
    </source>
</evidence>
<dbReference type="PANTHER" id="PTHR36509:SF2">
    <property type="entry name" value="BLL3101 PROTEIN"/>
    <property type="match status" value="1"/>
</dbReference>
<dbReference type="Gene3D" id="2.60.120.1600">
    <property type="match status" value="1"/>
</dbReference>
<dbReference type="Proteomes" id="UP000318717">
    <property type="component" value="Unassembled WGS sequence"/>
</dbReference>
<evidence type="ECO:0000313" key="4">
    <source>
        <dbReference type="EMBL" id="GEA50306.1"/>
    </source>
</evidence>
<feature type="chain" id="PRO_5021305736" evidence="1">
    <location>
        <begin position="22"/>
        <end position="352"/>
    </location>
</feature>